<dbReference type="PANTHER" id="PTHR43792:SF1">
    <property type="entry name" value="N-ACETYLTRANSFERASE DOMAIN-CONTAINING PROTEIN"/>
    <property type="match status" value="1"/>
</dbReference>
<dbReference type="GO" id="GO:0016747">
    <property type="term" value="F:acyltransferase activity, transferring groups other than amino-acyl groups"/>
    <property type="evidence" value="ECO:0007669"/>
    <property type="project" value="InterPro"/>
</dbReference>
<dbReference type="EMBL" id="FNCS01000001">
    <property type="protein sequence ID" value="SDG13209.1"/>
    <property type="molecule type" value="Genomic_DNA"/>
</dbReference>
<dbReference type="InterPro" id="IPR051531">
    <property type="entry name" value="N-acetyltransferase"/>
</dbReference>
<dbReference type="Pfam" id="PF13302">
    <property type="entry name" value="Acetyltransf_3"/>
    <property type="match status" value="1"/>
</dbReference>
<evidence type="ECO:0000313" key="3">
    <source>
        <dbReference type="Proteomes" id="UP000199495"/>
    </source>
</evidence>
<dbReference type="AlphaFoldDB" id="A0A1G7RSK9"/>
<protein>
    <submittedName>
        <fullName evidence="2">Protein N-acetyltransferase, RimJ/RimL family</fullName>
    </submittedName>
</protein>
<dbReference type="InterPro" id="IPR016181">
    <property type="entry name" value="Acyl_CoA_acyltransferase"/>
</dbReference>
<dbReference type="STRING" id="440168.SAMN04487974_10167"/>
<dbReference type="Gene3D" id="3.40.630.30">
    <property type="match status" value="1"/>
</dbReference>
<dbReference type="Proteomes" id="UP000199495">
    <property type="component" value="Unassembled WGS sequence"/>
</dbReference>
<sequence length="182" mass="20570">MLPKAAEPTLITGRLILRPFRASDLQPYAAMNADPDVMRYLGGPISRAETERQMILANQTWSKSRLGKIAIAHQTDGAFLGMCGLSFEHWYPDDLELGWRLAPQYWGKGFATEAAFAWLDYGYATLKAHRIISITDVPNQRSIAVMERIGMIFDHAKTLDADGDIFDVVIYRHDRPAENQRT</sequence>
<keyword evidence="2" id="KW-0808">Transferase</keyword>
<gene>
    <name evidence="2" type="ORF">SAMN04487974_10167</name>
</gene>
<dbReference type="SUPFAM" id="SSF55729">
    <property type="entry name" value="Acyl-CoA N-acyltransferases (Nat)"/>
    <property type="match status" value="1"/>
</dbReference>
<feature type="domain" description="N-acetyltransferase" evidence="1">
    <location>
        <begin position="15"/>
        <end position="176"/>
    </location>
</feature>
<proteinExistence type="predicted"/>
<evidence type="ECO:0000259" key="1">
    <source>
        <dbReference type="PROSITE" id="PS51186"/>
    </source>
</evidence>
<dbReference type="PANTHER" id="PTHR43792">
    <property type="entry name" value="GNAT FAMILY, PUTATIVE (AFU_ORTHOLOGUE AFUA_3G00765)-RELATED-RELATED"/>
    <property type="match status" value="1"/>
</dbReference>
<name>A0A1G7RSK9_9HYPH</name>
<dbReference type="PROSITE" id="PS51186">
    <property type="entry name" value="GNAT"/>
    <property type="match status" value="1"/>
</dbReference>
<dbReference type="InterPro" id="IPR000182">
    <property type="entry name" value="GNAT_dom"/>
</dbReference>
<reference evidence="2 3" key="1">
    <citation type="submission" date="2016-10" db="EMBL/GenBank/DDBJ databases">
        <authorList>
            <person name="de Groot N.N."/>
        </authorList>
    </citation>
    <scope>NUCLEOTIDE SEQUENCE [LARGE SCALE GENOMIC DNA]</scope>
    <source>
        <strain evidence="2 3">CGMCC 1.10267</strain>
    </source>
</reference>
<evidence type="ECO:0000313" key="2">
    <source>
        <dbReference type="EMBL" id="SDG13209.1"/>
    </source>
</evidence>
<keyword evidence="3" id="KW-1185">Reference proteome</keyword>
<dbReference type="RefSeq" id="WP_090591900.1">
    <property type="nucleotide sequence ID" value="NZ_FNCS01000001.1"/>
</dbReference>
<accession>A0A1G7RSK9</accession>
<organism evidence="2 3">
    <name type="scientific">Pelagibacterium luteolum</name>
    <dbReference type="NCBI Taxonomy" id="440168"/>
    <lineage>
        <taxon>Bacteria</taxon>
        <taxon>Pseudomonadati</taxon>
        <taxon>Pseudomonadota</taxon>
        <taxon>Alphaproteobacteria</taxon>
        <taxon>Hyphomicrobiales</taxon>
        <taxon>Devosiaceae</taxon>
        <taxon>Pelagibacterium</taxon>
    </lineage>
</organism>
<dbReference type="OrthoDB" id="6293260at2"/>